<evidence type="ECO:0000313" key="6">
    <source>
        <dbReference type="Proteomes" id="UP000265120"/>
    </source>
</evidence>
<keyword evidence="1" id="KW-0677">Repeat</keyword>
<keyword evidence="6" id="KW-1185">Reference proteome</keyword>
<feature type="domain" description="Fibronectin type-III" evidence="4">
    <location>
        <begin position="117"/>
        <end position="217"/>
    </location>
</feature>
<dbReference type="FunFam" id="2.60.40.10:FF:000031">
    <property type="entry name" value="Myosin-binding protein C, slow type"/>
    <property type="match status" value="2"/>
</dbReference>
<reference evidence="5" key="2">
    <citation type="submission" date="2025-08" db="UniProtKB">
        <authorList>
            <consortium name="Ensembl"/>
        </authorList>
    </citation>
    <scope>IDENTIFICATION</scope>
</reference>
<sequence>VIAATPGPQPGTTANKENAVKPTLQITFSTFTVKNGGELKVEIPVFGQGPLKSEWKKDGNAVKETSRLEVSATPSSTVLHIRHAAREHAGQYSIRVSNSAGNVSGEITVVVLEKPDPPTGPIRIVDVSSDCVTISWEPPEYLGGCQLDNYVVEKRETSSTNWQTVSATTVRTTIKVTKLKTGSEYQFRVFAENRYGKSTAITSPIVIAQYPFSVPAAPGTPFVSTVTKYRETFVIDADYFGKPLPQVLWLKDGKEIDKVTPRTEVKNTLTHTTLTVRECTRADGGLFVLTLINMGGTTSVRKALTILPN</sequence>
<reference evidence="5 6" key="1">
    <citation type="journal article" date="2014" name="Nat. Genet.">
        <title>Whole-genome sequence of a flatfish provides insights into ZW sex chromosome evolution and adaptation to a benthic lifestyle.</title>
        <authorList>
            <person name="Chen S."/>
            <person name="Zhang G."/>
            <person name="Shao C."/>
            <person name="Huang Q."/>
            <person name="Liu G."/>
            <person name="Zhang P."/>
            <person name="Song W."/>
            <person name="An N."/>
            <person name="Chalopin D."/>
            <person name="Volff J.N."/>
            <person name="Hong Y."/>
            <person name="Li Q."/>
            <person name="Sha Z."/>
            <person name="Zhou H."/>
            <person name="Xie M."/>
            <person name="Yu Q."/>
            <person name="Liu Y."/>
            <person name="Xiang H."/>
            <person name="Wang N."/>
            <person name="Wu K."/>
            <person name="Yang C."/>
            <person name="Zhou Q."/>
            <person name="Liao X."/>
            <person name="Yang L."/>
            <person name="Hu Q."/>
            <person name="Zhang J."/>
            <person name="Meng L."/>
            <person name="Jin L."/>
            <person name="Tian Y."/>
            <person name="Lian J."/>
            <person name="Yang J."/>
            <person name="Miao G."/>
            <person name="Liu S."/>
            <person name="Liang Z."/>
            <person name="Yan F."/>
            <person name="Li Y."/>
            <person name="Sun B."/>
            <person name="Zhang H."/>
            <person name="Zhang J."/>
            <person name="Zhu Y."/>
            <person name="Du M."/>
            <person name="Zhao Y."/>
            <person name="Schartl M."/>
            <person name="Tang Q."/>
            <person name="Wang J."/>
        </authorList>
    </citation>
    <scope>NUCLEOTIDE SEQUENCE</scope>
</reference>
<evidence type="ECO:0000259" key="3">
    <source>
        <dbReference type="PROSITE" id="PS50835"/>
    </source>
</evidence>
<feature type="domain" description="Ig-like" evidence="3">
    <location>
        <begin position="22"/>
        <end position="110"/>
    </location>
</feature>
<evidence type="ECO:0000313" key="5">
    <source>
        <dbReference type="Ensembl" id="ENSCSEP00000021817.1"/>
    </source>
</evidence>
<evidence type="ECO:0008006" key="7">
    <source>
        <dbReference type="Google" id="ProtNLM"/>
    </source>
</evidence>
<dbReference type="PANTHER" id="PTHR14340:SF13">
    <property type="entry name" value="TITIN"/>
    <property type="match status" value="1"/>
</dbReference>
<evidence type="ECO:0000256" key="2">
    <source>
        <dbReference type="ARBA" id="ARBA00023319"/>
    </source>
</evidence>
<dbReference type="PROSITE" id="PS50853">
    <property type="entry name" value="FN3"/>
    <property type="match status" value="1"/>
</dbReference>
<dbReference type="PROSITE" id="PS50835">
    <property type="entry name" value="IG_LIKE"/>
    <property type="match status" value="2"/>
</dbReference>
<dbReference type="InterPro" id="IPR036116">
    <property type="entry name" value="FN3_sf"/>
</dbReference>
<dbReference type="InterPro" id="IPR013098">
    <property type="entry name" value="Ig_I-set"/>
</dbReference>
<dbReference type="InterPro" id="IPR007110">
    <property type="entry name" value="Ig-like_dom"/>
</dbReference>
<protein>
    <recommendedName>
        <fullName evidence="7">Titin</fullName>
    </recommendedName>
</protein>
<dbReference type="SUPFAM" id="SSF49265">
    <property type="entry name" value="Fibronectin type III"/>
    <property type="match status" value="1"/>
</dbReference>
<dbReference type="Gene3D" id="2.60.40.10">
    <property type="entry name" value="Immunoglobulins"/>
    <property type="match status" value="3"/>
</dbReference>
<dbReference type="Proteomes" id="UP000265120">
    <property type="component" value="Chromosome 6"/>
</dbReference>
<dbReference type="InterPro" id="IPR036179">
    <property type="entry name" value="Ig-like_dom_sf"/>
</dbReference>
<dbReference type="InterPro" id="IPR003961">
    <property type="entry name" value="FN3_dom"/>
</dbReference>
<name>A0A3P8W5J8_CYNSE</name>
<dbReference type="Pfam" id="PF00041">
    <property type="entry name" value="fn3"/>
    <property type="match status" value="1"/>
</dbReference>
<proteinExistence type="predicted"/>
<dbReference type="Pfam" id="PF07679">
    <property type="entry name" value="I-set"/>
    <property type="match status" value="2"/>
</dbReference>
<dbReference type="PRINTS" id="PR00014">
    <property type="entry name" value="FNTYPEIII"/>
</dbReference>
<feature type="domain" description="Ig-like" evidence="3">
    <location>
        <begin position="204"/>
        <end position="305"/>
    </location>
</feature>
<evidence type="ECO:0000259" key="4">
    <source>
        <dbReference type="PROSITE" id="PS50853"/>
    </source>
</evidence>
<evidence type="ECO:0000256" key="1">
    <source>
        <dbReference type="ARBA" id="ARBA00022737"/>
    </source>
</evidence>
<dbReference type="SUPFAM" id="SSF48726">
    <property type="entry name" value="Immunoglobulin"/>
    <property type="match status" value="2"/>
</dbReference>
<reference evidence="5" key="3">
    <citation type="submission" date="2025-09" db="UniProtKB">
        <authorList>
            <consortium name="Ensembl"/>
        </authorList>
    </citation>
    <scope>IDENTIFICATION</scope>
</reference>
<dbReference type="CDD" id="cd00063">
    <property type="entry name" value="FN3"/>
    <property type="match status" value="1"/>
</dbReference>
<accession>A0A3P8W5J8</accession>
<organism evidence="5 6">
    <name type="scientific">Cynoglossus semilaevis</name>
    <name type="common">Tongue sole</name>
    <dbReference type="NCBI Taxonomy" id="244447"/>
    <lineage>
        <taxon>Eukaryota</taxon>
        <taxon>Metazoa</taxon>
        <taxon>Chordata</taxon>
        <taxon>Craniata</taxon>
        <taxon>Vertebrata</taxon>
        <taxon>Euteleostomi</taxon>
        <taxon>Actinopterygii</taxon>
        <taxon>Neopterygii</taxon>
        <taxon>Teleostei</taxon>
        <taxon>Neoteleostei</taxon>
        <taxon>Acanthomorphata</taxon>
        <taxon>Carangaria</taxon>
        <taxon>Pleuronectiformes</taxon>
        <taxon>Pleuronectoidei</taxon>
        <taxon>Cynoglossidae</taxon>
        <taxon>Cynoglossinae</taxon>
        <taxon>Cynoglossus</taxon>
    </lineage>
</organism>
<dbReference type="InterPro" id="IPR003599">
    <property type="entry name" value="Ig_sub"/>
</dbReference>
<dbReference type="Ensembl" id="ENSCSET00000022095.1">
    <property type="protein sequence ID" value="ENSCSEP00000021817.1"/>
    <property type="gene ID" value="ENSCSEG00000013901.1"/>
</dbReference>
<dbReference type="InterPro" id="IPR013783">
    <property type="entry name" value="Ig-like_fold"/>
</dbReference>
<keyword evidence="2" id="KW-0393">Immunoglobulin domain</keyword>
<dbReference type="GeneTree" id="ENSGT01150000286978"/>
<dbReference type="FunFam" id="2.60.40.10:FF:000003">
    <property type="entry name" value="Titin isoform E"/>
    <property type="match status" value="1"/>
</dbReference>
<dbReference type="AlphaFoldDB" id="A0A3P8W5J8"/>
<dbReference type="PANTHER" id="PTHR14340">
    <property type="entry name" value="MICROFIBRIL-ASSOCIATED GLYCOPROTEIN 3"/>
    <property type="match status" value="1"/>
</dbReference>
<dbReference type="SMART" id="SM00409">
    <property type="entry name" value="IG"/>
    <property type="match status" value="1"/>
</dbReference>
<dbReference type="SMART" id="SM00060">
    <property type="entry name" value="FN3"/>
    <property type="match status" value="1"/>
</dbReference>